<protein>
    <submittedName>
        <fullName evidence="1">Uncharacterized protein</fullName>
    </submittedName>
</protein>
<name>A0A7X2RQN1_9PSED</name>
<dbReference type="OrthoDB" id="9804920at2"/>
<gene>
    <name evidence="1" type="ORF">GIR22_09215</name>
</gene>
<dbReference type="RefSeq" id="WP_154743034.1">
    <property type="nucleotide sequence ID" value="NZ_JBHSTG010000041.1"/>
</dbReference>
<reference evidence="1 2" key="1">
    <citation type="submission" date="2019-11" db="EMBL/GenBank/DDBJ databases">
        <title>Pseudmonas karstica sp. nov. and Pseudomonas spelaei sp. nov. from caves.</title>
        <authorList>
            <person name="Zeman M."/>
        </authorList>
    </citation>
    <scope>NUCLEOTIDE SEQUENCE [LARGE SCALE GENOMIC DNA]</scope>
    <source>
        <strain evidence="1 2">CCM 7891</strain>
    </source>
</reference>
<comment type="caution">
    <text evidence="1">The sequence shown here is derived from an EMBL/GenBank/DDBJ whole genome shotgun (WGS) entry which is preliminary data.</text>
</comment>
<organism evidence="1 2">
    <name type="scientific">Pseudomonas karstica</name>
    <dbReference type="NCBI Taxonomy" id="1055468"/>
    <lineage>
        <taxon>Bacteria</taxon>
        <taxon>Pseudomonadati</taxon>
        <taxon>Pseudomonadota</taxon>
        <taxon>Gammaproteobacteria</taxon>
        <taxon>Pseudomonadales</taxon>
        <taxon>Pseudomonadaceae</taxon>
        <taxon>Pseudomonas</taxon>
    </lineage>
</organism>
<proteinExistence type="predicted"/>
<evidence type="ECO:0000313" key="2">
    <source>
        <dbReference type="Proteomes" id="UP000431485"/>
    </source>
</evidence>
<dbReference type="EMBL" id="WLYI01000010">
    <property type="protein sequence ID" value="MTD19322.1"/>
    <property type="molecule type" value="Genomic_DNA"/>
</dbReference>
<keyword evidence="2" id="KW-1185">Reference proteome</keyword>
<dbReference type="AlphaFoldDB" id="A0A7X2RQN1"/>
<sequence length="75" mass="8326">MASQHQDDFAMVANPDDIYNSREHRKLAASYDLEGSNLLLKDSSMGQPLARSGVRPIQAQLETLGEISRKLKRVG</sequence>
<evidence type="ECO:0000313" key="1">
    <source>
        <dbReference type="EMBL" id="MTD19322.1"/>
    </source>
</evidence>
<dbReference type="Proteomes" id="UP000431485">
    <property type="component" value="Unassembled WGS sequence"/>
</dbReference>
<accession>A0A7X2RQN1</accession>